<keyword evidence="1" id="KW-0444">Lipid biosynthesis</keyword>
<evidence type="ECO:0000313" key="8">
    <source>
        <dbReference type="Proteomes" id="UP000076738"/>
    </source>
</evidence>
<evidence type="ECO:0000313" key="7">
    <source>
        <dbReference type="EMBL" id="KZP00042.1"/>
    </source>
</evidence>
<dbReference type="InterPro" id="IPR036291">
    <property type="entry name" value="NAD(P)-bd_dom_sf"/>
</dbReference>
<dbReference type="EMBL" id="KV417270">
    <property type="protein sequence ID" value="KZP00042.1"/>
    <property type="molecule type" value="Genomic_DNA"/>
</dbReference>
<dbReference type="Gene3D" id="3.40.50.720">
    <property type="entry name" value="NAD(P)-binding Rossmann-like Domain"/>
    <property type="match status" value="1"/>
</dbReference>
<keyword evidence="4" id="KW-0560">Oxidoreductase</keyword>
<keyword evidence="5" id="KW-0443">Lipid metabolism</keyword>
<dbReference type="GO" id="GO:0006694">
    <property type="term" value="P:steroid biosynthetic process"/>
    <property type="evidence" value="ECO:0007669"/>
    <property type="project" value="UniProtKB-KW"/>
</dbReference>
<dbReference type="GO" id="GO:0005811">
    <property type="term" value="C:lipid droplet"/>
    <property type="evidence" value="ECO:0007669"/>
    <property type="project" value="TreeGrafter"/>
</dbReference>
<dbReference type="PANTHER" id="PTHR43647">
    <property type="entry name" value="DEHYDROGENASE"/>
    <property type="match status" value="1"/>
</dbReference>
<protein>
    <submittedName>
        <fullName evidence="7">NAD(P)-binding protein</fullName>
    </submittedName>
</protein>
<keyword evidence="8" id="KW-1185">Reference proteome</keyword>
<accession>A0A167QLE1</accession>
<dbReference type="GO" id="GO:0005789">
    <property type="term" value="C:endoplasmic reticulum membrane"/>
    <property type="evidence" value="ECO:0007669"/>
    <property type="project" value="TreeGrafter"/>
</dbReference>
<reference evidence="7 8" key="1">
    <citation type="journal article" date="2016" name="Mol. Biol. Evol.">
        <title>Comparative Genomics of Early-Diverging Mushroom-Forming Fungi Provides Insights into the Origins of Lignocellulose Decay Capabilities.</title>
        <authorList>
            <person name="Nagy L.G."/>
            <person name="Riley R."/>
            <person name="Tritt A."/>
            <person name="Adam C."/>
            <person name="Daum C."/>
            <person name="Floudas D."/>
            <person name="Sun H."/>
            <person name="Yadav J.S."/>
            <person name="Pangilinan J."/>
            <person name="Larsson K.H."/>
            <person name="Matsuura K."/>
            <person name="Barry K."/>
            <person name="Labutti K."/>
            <person name="Kuo R."/>
            <person name="Ohm R.A."/>
            <person name="Bhattacharya S.S."/>
            <person name="Shirouzu T."/>
            <person name="Yoshinaga Y."/>
            <person name="Martin F.M."/>
            <person name="Grigoriev I.V."/>
            <person name="Hibbett D.S."/>
        </authorList>
    </citation>
    <scope>NUCLEOTIDE SEQUENCE [LARGE SCALE GENOMIC DNA]</scope>
    <source>
        <strain evidence="7 8">TUFC12733</strain>
    </source>
</reference>
<evidence type="ECO:0000256" key="3">
    <source>
        <dbReference type="ARBA" id="ARBA00022955"/>
    </source>
</evidence>
<dbReference type="GO" id="GO:0000253">
    <property type="term" value="F:3-beta-hydroxysteroid 3-dehydrogenase (NADP+) activity"/>
    <property type="evidence" value="ECO:0007669"/>
    <property type="project" value="TreeGrafter"/>
</dbReference>
<name>A0A167QLE1_CALVF</name>
<dbReference type="SUPFAM" id="SSF51735">
    <property type="entry name" value="NAD(P)-binding Rossmann-fold domains"/>
    <property type="match status" value="1"/>
</dbReference>
<evidence type="ECO:0000256" key="6">
    <source>
        <dbReference type="ARBA" id="ARBA00023593"/>
    </source>
</evidence>
<keyword evidence="2" id="KW-0521">NADP</keyword>
<dbReference type="GO" id="GO:0005741">
    <property type="term" value="C:mitochondrial outer membrane"/>
    <property type="evidence" value="ECO:0007669"/>
    <property type="project" value="TreeGrafter"/>
</dbReference>
<dbReference type="OrthoDB" id="331544at2759"/>
<dbReference type="AlphaFoldDB" id="A0A167QLE1"/>
<dbReference type="InterPro" id="IPR051593">
    <property type="entry name" value="Ergosterol_Biosynth_ERG27"/>
</dbReference>
<evidence type="ECO:0000256" key="5">
    <source>
        <dbReference type="ARBA" id="ARBA00023098"/>
    </source>
</evidence>
<dbReference type="Proteomes" id="UP000076738">
    <property type="component" value="Unassembled WGS sequence"/>
</dbReference>
<comment type="similarity">
    <text evidence="6">Belongs to the short-chain dehydrogenases/reductases (SDR) family. ERG27 subfamily.</text>
</comment>
<gene>
    <name evidence="7" type="ORF">CALVIDRAFT_552898</name>
</gene>
<keyword evidence="3" id="KW-0752">Steroid biosynthesis</keyword>
<evidence type="ECO:0000256" key="1">
    <source>
        <dbReference type="ARBA" id="ARBA00022516"/>
    </source>
</evidence>
<organism evidence="7 8">
    <name type="scientific">Calocera viscosa (strain TUFC12733)</name>
    <dbReference type="NCBI Taxonomy" id="1330018"/>
    <lineage>
        <taxon>Eukaryota</taxon>
        <taxon>Fungi</taxon>
        <taxon>Dikarya</taxon>
        <taxon>Basidiomycota</taxon>
        <taxon>Agaricomycotina</taxon>
        <taxon>Dacrymycetes</taxon>
        <taxon>Dacrymycetales</taxon>
        <taxon>Dacrymycetaceae</taxon>
        <taxon>Calocera</taxon>
    </lineage>
</organism>
<dbReference type="PANTHER" id="PTHR43647:SF1">
    <property type="entry name" value="3-KETO-STEROID REDUCTASE ERG27"/>
    <property type="match status" value="1"/>
</dbReference>
<proteinExistence type="inferred from homology"/>
<evidence type="ECO:0000256" key="2">
    <source>
        <dbReference type="ARBA" id="ARBA00022857"/>
    </source>
</evidence>
<evidence type="ECO:0000256" key="4">
    <source>
        <dbReference type="ARBA" id="ARBA00023002"/>
    </source>
</evidence>
<sequence>MAEERRLVVVVTGANSGVGLGICKRLILQMAGALPHFDTPTSTDDVSSADSLTLVLACRNKKRAAAAKETCLHLLEKSGDPNGFGQRLRIEPADLDLTSMHNVWKFCQAMKQKYGYITHLFLNAGTGNFVAVDWLLCTWQILTEGYTALTYPRFKVQGLGAMTDDGYGLVWQSNVLGHFMMIQLLTGLLAASPFHDARVIWTTSMEADVGKFDADDWQLFNNKSPYEATKFQQELISFCMDHEFAKSEDTRHVRSLVAEPGVCASAIYTETLGWFLDKAMIFAFYLCRWLGSAPHVVDPFKGAVAAIYLALVAVSVLPAVGEQTRWGARTTWLGREYPKGIPMKNWDLTRAQDLTAKCDRLCDSLVQKFEHEDGDAAANGFLQPNGNGKA</sequence>
<dbReference type="STRING" id="1330018.A0A167QLE1"/>